<feature type="binding site" evidence="6">
    <location>
        <position position="160"/>
    </location>
    <ligand>
        <name>substrate</name>
    </ligand>
</feature>
<evidence type="ECO:0000256" key="5">
    <source>
        <dbReference type="ARBA" id="ARBA00023167"/>
    </source>
</evidence>
<comment type="cofactor">
    <cofactor evidence="6">
        <name>Mg(2+)</name>
        <dbReference type="ChEBI" id="CHEBI:18420"/>
    </cofactor>
    <text evidence="6">Binds 1 Mg(2+) ion per subunit.</text>
</comment>
<keyword evidence="6" id="KW-0539">Nucleus</keyword>
<dbReference type="GO" id="GO:0000287">
    <property type="term" value="F:magnesium ion binding"/>
    <property type="evidence" value="ECO:0007669"/>
    <property type="project" value="UniProtKB-UniRule"/>
</dbReference>
<proteinExistence type="inferred from homology"/>
<dbReference type="SFLD" id="SFLDS00003">
    <property type="entry name" value="Haloacid_Dehalogenase"/>
    <property type="match status" value="1"/>
</dbReference>
<evidence type="ECO:0000256" key="6">
    <source>
        <dbReference type="HAMAP-Rule" id="MF_03117"/>
    </source>
</evidence>
<accession>A0A4Q4T8H1</accession>
<dbReference type="AlphaFoldDB" id="A0A4Q4T8H1"/>
<dbReference type="CDD" id="cd01629">
    <property type="entry name" value="HAD_EP"/>
    <property type="match status" value="1"/>
</dbReference>
<name>A0A4Q4T8H1_9PEZI</name>
<dbReference type="Gene3D" id="3.40.50.1000">
    <property type="entry name" value="HAD superfamily/HAD-like"/>
    <property type="match status" value="1"/>
</dbReference>
<evidence type="ECO:0000256" key="3">
    <source>
        <dbReference type="ARBA" id="ARBA00022801"/>
    </source>
</evidence>
<feature type="binding site" evidence="6">
    <location>
        <position position="186"/>
    </location>
    <ligand>
        <name>Mg(2+)</name>
        <dbReference type="ChEBI" id="CHEBI:18420"/>
    </ligand>
</feature>
<sequence length="237" mass="26626">MAVKVVLLDIEGTVCPISFVKDVLYPFSLKALPEVLESQWDKPEFAQYREAFPAEYSSSKETLEVHFRELVTKDVKASYVKNLQGYLWQRGYDSGELKAPVFADVAPKLHSWHDNGLKIMVYSSGSVAAQKLFFRCTDAEPSDLTPLISDWFDTVNAGLKTETSSYETITGNHPEFPAAEWLFLSDNVREVDAAIAVGLQSYVVQRPGNAELPAGVRERLQVVESFDLLDDDLRIQK</sequence>
<evidence type="ECO:0000313" key="7">
    <source>
        <dbReference type="EMBL" id="RYP02786.1"/>
    </source>
</evidence>
<evidence type="ECO:0000256" key="1">
    <source>
        <dbReference type="ARBA" id="ARBA00022605"/>
    </source>
</evidence>
<dbReference type="GO" id="GO:0019509">
    <property type="term" value="P:L-methionine salvage from methylthioadenosine"/>
    <property type="evidence" value="ECO:0007669"/>
    <property type="project" value="UniProtKB-UniRule"/>
</dbReference>
<keyword evidence="6" id="KW-0963">Cytoplasm</keyword>
<dbReference type="InterPro" id="IPR027511">
    <property type="entry name" value="ENOPH1_eukaryotes"/>
</dbReference>
<evidence type="ECO:0000256" key="2">
    <source>
        <dbReference type="ARBA" id="ARBA00022723"/>
    </source>
</evidence>
<dbReference type="EC" id="3.1.3.77" evidence="6"/>
<feature type="binding site" evidence="6">
    <location>
        <begin position="123"/>
        <end position="124"/>
    </location>
    <ligand>
        <name>substrate</name>
    </ligand>
</feature>
<keyword evidence="3 6" id="KW-0378">Hydrolase</keyword>
<comment type="catalytic activity">
    <reaction evidence="6">
        <text>5-methylsulfanyl-2,3-dioxopentyl phosphate + H2O = 1,2-dihydroxy-5-(methylsulfanyl)pent-1-en-3-one + phosphate</text>
        <dbReference type="Rhea" id="RHEA:21700"/>
        <dbReference type="ChEBI" id="CHEBI:15377"/>
        <dbReference type="ChEBI" id="CHEBI:43474"/>
        <dbReference type="ChEBI" id="CHEBI:49252"/>
        <dbReference type="ChEBI" id="CHEBI:58828"/>
        <dbReference type="EC" id="3.1.3.77"/>
    </reaction>
</comment>
<organism evidence="7 8">
    <name type="scientific">Monosporascus ibericus</name>
    <dbReference type="NCBI Taxonomy" id="155417"/>
    <lineage>
        <taxon>Eukaryota</taxon>
        <taxon>Fungi</taxon>
        <taxon>Dikarya</taxon>
        <taxon>Ascomycota</taxon>
        <taxon>Pezizomycotina</taxon>
        <taxon>Sordariomycetes</taxon>
        <taxon>Xylariomycetidae</taxon>
        <taxon>Xylariales</taxon>
        <taxon>Xylariales incertae sedis</taxon>
        <taxon>Monosporascus</taxon>
    </lineage>
</organism>
<keyword evidence="1 6" id="KW-0028">Amino-acid biosynthesis</keyword>
<comment type="pathway">
    <text evidence="6">Amino-acid biosynthesis; L-methionine biosynthesis via salvage pathway; L-methionine from S-methyl-5-thio-alpha-D-ribose 1-phosphate: step 3/6.</text>
</comment>
<dbReference type="STRING" id="155417.A0A4Q4T8H1"/>
<dbReference type="OrthoDB" id="272500at2759"/>
<dbReference type="UniPathway" id="UPA00904">
    <property type="reaction ID" value="UER00876"/>
</dbReference>
<dbReference type="HAMAP" id="MF_03117">
    <property type="entry name" value="Salvage_MtnC_euk"/>
    <property type="match status" value="1"/>
</dbReference>
<dbReference type="InterPro" id="IPR036412">
    <property type="entry name" value="HAD-like_sf"/>
</dbReference>
<dbReference type="PANTHER" id="PTHR20371">
    <property type="entry name" value="ENOLASE-PHOSPHATASE E1"/>
    <property type="match status" value="1"/>
</dbReference>
<keyword evidence="5 6" id="KW-0486">Methionine biosynthesis</keyword>
<keyword evidence="8" id="KW-1185">Reference proteome</keyword>
<comment type="pathway">
    <text evidence="6">Amino-acid biosynthesis; L-methionine biosynthesis via salvage pathway; L-methionine from S-methyl-5-thio-alpha-D-ribose 1-phosphate: step 4/6.</text>
</comment>
<keyword evidence="4 6" id="KW-0460">Magnesium</keyword>
<dbReference type="InterPro" id="IPR023214">
    <property type="entry name" value="HAD_sf"/>
</dbReference>
<evidence type="ECO:0000256" key="4">
    <source>
        <dbReference type="ARBA" id="ARBA00022842"/>
    </source>
</evidence>
<comment type="caution">
    <text evidence="7">The sequence shown here is derived from an EMBL/GenBank/DDBJ whole genome shotgun (WGS) entry which is preliminary data.</text>
</comment>
<dbReference type="InterPro" id="IPR023943">
    <property type="entry name" value="Enolase-ppase_E1"/>
</dbReference>
<dbReference type="GO" id="GO:0043874">
    <property type="term" value="F:acireductone synthase activity"/>
    <property type="evidence" value="ECO:0007669"/>
    <property type="project" value="UniProtKB-EC"/>
</dbReference>
<comment type="function">
    <text evidence="6">Bifunctional enzyme that catalyzes the enolization of 2,3-diketo-5-methylthiopentyl-1-phosphate (DK-MTP-1-P) into the intermediate 2-hydroxy-3-keto-5-methylthiopentenyl-1-phosphate (HK-MTPenyl-1-P), which is then dephosphorylated to form the acireductone 1,2-dihydroxy-3-keto-5-methylthiopentene (DHK-MTPene).</text>
</comment>
<protein>
    <recommendedName>
        <fullName evidence="6">Enolase-phosphatase E1</fullName>
        <ecNumber evidence="6">3.1.3.77</ecNumber>
    </recommendedName>
    <alternativeName>
        <fullName evidence="6">2,3-diketo-5-methylthio-1-phosphopentane phosphatase</fullName>
    </alternativeName>
</protein>
<dbReference type="Gene3D" id="1.10.720.60">
    <property type="match status" value="1"/>
</dbReference>
<comment type="subcellular location">
    <subcellularLocation>
        <location evidence="6">Cytoplasm</location>
    </subcellularLocation>
    <subcellularLocation>
        <location evidence="6">Nucleus</location>
    </subcellularLocation>
</comment>
<dbReference type="SFLD" id="SFLDG01129">
    <property type="entry name" value="C1.5:_HAD__Beta-PGM__Phosphata"/>
    <property type="match status" value="1"/>
</dbReference>
<comment type="subunit">
    <text evidence="6">Monomer.</text>
</comment>
<dbReference type="PANTHER" id="PTHR20371:SF1">
    <property type="entry name" value="ENOLASE-PHOSPHATASE E1"/>
    <property type="match status" value="1"/>
</dbReference>
<dbReference type="NCBIfam" id="TIGR01691">
    <property type="entry name" value="enolase-ppase"/>
    <property type="match status" value="1"/>
</dbReference>
<dbReference type="SFLD" id="SFLDG01133">
    <property type="entry name" value="C1.5.4:_Enolase-phosphatase_Li"/>
    <property type="match status" value="1"/>
</dbReference>
<dbReference type="EMBL" id="QJNU01000301">
    <property type="protein sequence ID" value="RYP02786.1"/>
    <property type="molecule type" value="Genomic_DNA"/>
</dbReference>
<reference evidence="7 8" key="1">
    <citation type="submission" date="2018-06" db="EMBL/GenBank/DDBJ databases">
        <title>Complete Genomes of Monosporascus.</title>
        <authorList>
            <person name="Robinson A.J."/>
            <person name="Natvig D.O."/>
        </authorList>
    </citation>
    <scope>NUCLEOTIDE SEQUENCE [LARGE SCALE GENOMIC DNA]</scope>
    <source>
        <strain evidence="7 8">CBS 110550</strain>
    </source>
</reference>
<dbReference type="SUPFAM" id="SSF56784">
    <property type="entry name" value="HAD-like"/>
    <property type="match status" value="1"/>
</dbReference>
<dbReference type="GO" id="GO:0005634">
    <property type="term" value="C:nucleus"/>
    <property type="evidence" value="ECO:0007669"/>
    <property type="project" value="UniProtKB-SubCell"/>
</dbReference>
<comment type="similarity">
    <text evidence="6">Belongs to the HAD-like hydrolase superfamily. MasA/MtnC family.</text>
</comment>
<gene>
    <name evidence="6" type="primary">UTR4</name>
    <name evidence="7" type="ORF">DL764_005616</name>
</gene>
<dbReference type="GO" id="GO:0005737">
    <property type="term" value="C:cytoplasm"/>
    <property type="evidence" value="ECO:0007669"/>
    <property type="project" value="UniProtKB-SubCell"/>
</dbReference>
<feature type="binding site" evidence="6">
    <location>
        <position position="11"/>
    </location>
    <ligand>
        <name>Mg(2+)</name>
        <dbReference type="ChEBI" id="CHEBI:18420"/>
    </ligand>
</feature>
<keyword evidence="2 6" id="KW-0479">Metal-binding</keyword>
<dbReference type="Proteomes" id="UP000293360">
    <property type="component" value="Unassembled WGS sequence"/>
</dbReference>
<feature type="binding site" evidence="6">
    <location>
        <position position="9"/>
    </location>
    <ligand>
        <name>Mg(2+)</name>
        <dbReference type="ChEBI" id="CHEBI:18420"/>
    </ligand>
</feature>
<evidence type="ECO:0000313" key="8">
    <source>
        <dbReference type="Proteomes" id="UP000293360"/>
    </source>
</evidence>